<feature type="transmembrane region" description="Helical" evidence="6">
    <location>
        <begin position="115"/>
        <end position="136"/>
    </location>
</feature>
<dbReference type="PANTHER" id="PTHR33048:SF161">
    <property type="entry name" value="INTEGRAL MEMBRANE PROTEIN"/>
    <property type="match status" value="1"/>
</dbReference>
<feature type="transmembrane region" description="Helical" evidence="6">
    <location>
        <begin position="83"/>
        <end position="103"/>
    </location>
</feature>
<keyword evidence="2 6" id="KW-0812">Transmembrane</keyword>
<keyword evidence="4 6" id="KW-0472">Membrane</keyword>
<evidence type="ECO:0000313" key="8">
    <source>
        <dbReference type="EMBL" id="KAF2259762.1"/>
    </source>
</evidence>
<dbReference type="Pfam" id="PF20684">
    <property type="entry name" value="Fung_rhodopsin"/>
    <property type="match status" value="1"/>
</dbReference>
<comment type="subcellular location">
    <subcellularLocation>
        <location evidence="1">Membrane</location>
        <topology evidence="1">Multi-pass membrane protein</topology>
    </subcellularLocation>
</comment>
<dbReference type="InterPro" id="IPR049326">
    <property type="entry name" value="Rhodopsin_dom_fungi"/>
</dbReference>
<comment type="caution">
    <text evidence="8">The sequence shown here is derived from an EMBL/GenBank/DDBJ whole genome shotgun (WGS) entry which is preliminary data.</text>
</comment>
<organism evidence="8 9">
    <name type="scientific">Lojkania enalia</name>
    <dbReference type="NCBI Taxonomy" id="147567"/>
    <lineage>
        <taxon>Eukaryota</taxon>
        <taxon>Fungi</taxon>
        <taxon>Dikarya</taxon>
        <taxon>Ascomycota</taxon>
        <taxon>Pezizomycotina</taxon>
        <taxon>Dothideomycetes</taxon>
        <taxon>Pleosporomycetidae</taxon>
        <taxon>Pleosporales</taxon>
        <taxon>Pleosporales incertae sedis</taxon>
        <taxon>Lojkania</taxon>
    </lineage>
</organism>
<dbReference type="AlphaFoldDB" id="A0A9P4JZE3"/>
<dbReference type="PANTHER" id="PTHR33048">
    <property type="entry name" value="PTH11-LIKE INTEGRAL MEMBRANE PROTEIN (AFU_ORTHOLOGUE AFUA_5G11245)"/>
    <property type="match status" value="1"/>
</dbReference>
<feature type="transmembrane region" description="Helical" evidence="6">
    <location>
        <begin position="36"/>
        <end position="63"/>
    </location>
</feature>
<evidence type="ECO:0000256" key="5">
    <source>
        <dbReference type="ARBA" id="ARBA00038359"/>
    </source>
</evidence>
<accession>A0A9P4JZE3</accession>
<dbReference type="Proteomes" id="UP000800093">
    <property type="component" value="Unassembled WGS sequence"/>
</dbReference>
<protein>
    <recommendedName>
        <fullName evidence="7">Rhodopsin domain-containing protein</fullName>
    </recommendedName>
</protein>
<evidence type="ECO:0000256" key="6">
    <source>
        <dbReference type="SAM" id="Phobius"/>
    </source>
</evidence>
<evidence type="ECO:0000256" key="1">
    <source>
        <dbReference type="ARBA" id="ARBA00004141"/>
    </source>
</evidence>
<comment type="similarity">
    <text evidence="5">Belongs to the SAT4 family.</text>
</comment>
<dbReference type="OrthoDB" id="10017208at2759"/>
<reference evidence="9" key="1">
    <citation type="journal article" date="2020" name="Stud. Mycol.">
        <title>101 Dothideomycetes genomes: A test case for predicting lifestyles and emergence of pathogens.</title>
        <authorList>
            <person name="Haridas S."/>
            <person name="Albert R."/>
            <person name="Binder M."/>
            <person name="Bloem J."/>
            <person name="LaButti K."/>
            <person name="Salamov A."/>
            <person name="Andreopoulos B."/>
            <person name="Baker S."/>
            <person name="Barry K."/>
            <person name="Bills G."/>
            <person name="Bluhm B."/>
            <person name="Cannon C."/>
            <person name="Castanera R."/>
            <person name="Culley D."/>
            <person name="Daum C."/>
            <person name="Ezra D."/>
            <person name="Gonzalez J."/>
            <person name="Henrissat B."/>
            <person name="Kuo A."/>
            <person name="Liang C."/>
            <person name="Lipzen A."/>
            <person name="Lutzoni F."/>
            <person name="Magnuson J."/>
            <person name="Mondo S."/>
            <person name="Nolan M."/>
            <person name="Ohm R."/>
            <person name="Pangilinan J."/>
            <person name="Park H.-J."/>
            <person name="Ramirez L."/>
            <person name="Alfaro M."/>
            <person name="Sun H."/>
            <person name="Tritt A."/>
            <person name="Yoshinaga Y."/>
            <person name="Zwiers L.-H."/>
            <person name="Turgeon B."/>
            <person name="Goodwin S."/>
            <person name="Spatafora J."/>
            <person name="Crous P."/>
            <person name="Grigoriev I."/>
        </authorList>
    </citation>
    <scope>NUCLEOTIDE SEQUENCE [LARGE SCALE GENOMIC DNA]</scope>
    <source>
        <strain evidence="9">CBS 304.66</strain>
    </source>
</reference>
<keyword evidence="9" id="KW-1185">Reference proteome</keyword>
<proteinExistence type="inferred from homology"/>
<gene>
    <name evidence="8" type="ORF">CC78DRAFT_449787</name>
</gene>
<name>A0A9P4JZE3_9PLEO</name>
<feature type="transmembrane region" description="Helical" evidence="6">
    <location>
        <begin position="6"/>
        <end position="29"/>
    </location>
</feature>
<evidence type="ECO:0000256" key="4">
    <source>
        <dbReference type="ARBA" id="ARBA00023136"/>
    </source>
</evidence>
<feature type="domain" description="Rhodopsin" evidence="7">
    <location>
        <begin position="5"/>
        <end position="177"/>
    </location>
</feature>
<sequence length="177" mass="19894">VLVAMQVFYATTLGLIKVSICLFLIRIFALRKFRIWAWLVIFFIIGWSIMVICSAFLFCTPVAFNWDNTIPGGRCIDQRVGFIMIGCLDLIIDIMVFALPLPIIWGLQLPMANRIALAGIFATGVVTMIISCLRIYNLDQTDYTDITWTAAYTLLWSFSEPAIGISVACAPLLRPLF</sequence>
<feature type="non-terminal residue" evidence="8">
    <location>
        <position position="177"/>
    </location>
</feature>
<dbReference type="GO" id="GO:0016020">
    <property type="term" value="C:membrane"/>
    <property type="evidence" value="ECO:0007669"/>
    <property type="project" value="UniProtKB-SubCell"/>
</dbReference>
<evidence type="ECO:0000256" key="2">
    <source>
        <dbReference type="ARBA" id="ARBA00022692"/>
    </source>
</evidence>
<evidence type="ECO:0000259" key="7">
    <source>
        <dbReference type="Pfam" id="PF20684"/>
    </source>
</evidence>
<evidence type="ECO:0000313" key="9">
    <source>
        <dbReference type="Proteomes" id="UP000800093"/>
    </source>
</evidence>
<evidence type="ECO:0000256" key="3">
    <source>
        <dbReference type="ARBA" id="ARBA00022989"/>
    </source>
</evidence>
<keyword evidence="3 6" id="KW-1133">Transmembrane helix</keyword>
<dbReference type="EMBL" id="ML986699">
    <property type="protein sequence ID" value="KAF2259762.1"/>
    <property type="molecule type" value="Genomic_DNA"/>
</dbReference>
<feature type="non-terminal residue" evidence="8">
    <location>
        <position position="1"/>
    </location>
</feature>
<dbReference type="InterPro" id="IPR052337">
    <property type="entry name" value="SAT4-like"/>
</dbReference>